<reference evidence="3" key="2">
    <citation type="submission" date="2020-08" db="EMBL/GenBank/DDBJ databases">
        <authorList>
            <person name="Lai Q."/>
        </authorList>
    </citation>
    <scope>NUCLEOTIDE SEQUENCE</scope>
    <source>
        <strain evidence="3">S27-2</strain>
    </source>
</reference>
<dbReference type="InterPro" id="IPR000326">
    <property type="entry name" value="PAP2/HPO"/>
</dbReference>
<dbReference type="EMBL" id="JACNEP010000020">
    <property type="protein sequence ID" value="MBC3767558.1"/>
    <property type="molecule type" value="Genomic_DNA"/>
</dbReference>
<evidence type="ECO:0000313" key="4">
    <source>
        <dbReference type="Proteomes" id="UP000601768"/>
    </source>
</evidence>
<feature type="transmembrane region" description="Helical" evidence="1">
    <location>
        <begin position="71"/>
        <end position="89"/>
    </location>
</feature>
<comment type="caution">
    <text evidence="3">The sequence shown here is derived from an EMBL/GenBank/DDBJ whole genome shotgun (WGS) entry which is preliminary data.</text>
</comment>
<keyword evidence="1" id="KW-0472">Membrane</keyword>
<dbReference type="InterPro" id="IPR036938">
    <property type="entry name" value="PAP2/HPO_sf"/>
</dbReference>
<evidence type="ECO:0000256" key="1">
    <source>
        <dbReference type="SAM" id="Phobius"/>
    </source>
</evidence>
<name>A0A8J6M3K0_9ALTE</name>
<feature type="transmembrane region" description="Helical" evidence="1">
    <location>
        <begin position="177"/>
        <end position="195"/>
    </location>
</feature>
<accession>A0A8J6M3K0</accession>
<dbReference type="Pfam" id="PF01569">
    <property type="entry name" value="PAP2"/>
    <property type="match status" value="1"/>
</dbReference>
<gene>
    <name evidence="3" type="ORF">H8B19_16890</name>
</gene>
<proteinExistence type="predicted"/>
<feature type="transmembrane region" description="Helical" evidence="1">
    <location>
        <begin position="12"/>
        <end position="33"/>
    </location>
</feature>
<evidence type="ECO:0000313" key="3">
    <source>
        <dbReference type="EMBL" id="MBC3767558.1"/>
    </source>
</evidence>
<feature type="transmembrane region" description="Helical" evidence="1">
    <location>
        <begin position="96"/>
        <end position="113"/>
    </location>
</feature>
<organism evidence="3 4">
    <name type="scientific">Neptunicella marina</name>
    <dbReference type="NCBI Taxonomy" id="2125989"/>
    <lineage>
        <taxon>Bacteria</taxon>
        <taxon>Pseudomonadati</taxon>
        <taxon>Pseudomonadota</taxon>
        <taxon>Gammaproteobacteria</taxon>
        <taxon>Alteromonadales</taxon>
        <taxon>Alteromonadaceae</taxon>
        <taxon>Neptunicella</taxon>
    </lineage>
</organism>
<keyword evidence="1" id="KW-0812">Transmembrane</keyword>
<dbReference type="RefSeq" id="WP_186508142.1">
    <property type="nucleotide sequence ID" value="NZ_JACNEP010000020.1"/>
</dbReference>
<sequence>MGNNLVVYVKRQWIVGPVISCIVISALAFYWHWNLQIASWFYQLEGGQWLLRDHFVTQTLFHKGARLLNDAAVILLLCITVAVSVQYRGRWISRQFLFLLASVLVSFGLVAYLKSVTNMDCPWDINLFGGSKPYYGLLDFKPSSIKLGKCYPAGHASVGYAWLALFFFFYPINKSAARMSLIGALILGVMLGIAQQLRGAHFFTDDVATALICWLVPACLFGLGAKQRDKEFE</sequence>
<evidence type="ECO:0000259" key="2">
    <source>
        <dbReference type="Pfam" id="PF01569"/>
    </source>
</evidence>
<keyword evidence="1" id="KW-1133">Transmembrane helix</keyword>
<protein>
    <submittedName>
        <fullName evidence="3">Phosphatase PAP2 family protein</fullName>
    </submittedName>
</protein>
<dbReference type="SUPFAM" id="SSF48317">
    <property type="entry name" value="Acid phosphatase/Vanadium-dependent haloperoxidase"/>
    <property type="match status" value="1"/>
</dbReference>
<feature type="transmembrane region" description="Helical" evidence="1">
    <location>
        <begin position="151"/>
        <end position="170"/>
    </location>
</feature>
<keyword evidence="4" id="KW-1185">Reference proteome</keyword>
<dbReference type="CDD" id="cd03396">
    <property type="entry name" value="PAP2_like_6"/>
    <property type="match status" value="1"/>
</dbReference>
<dbReference type="Gene3D" id="1.20.144.10">
    <property type="entry name" value="Phosphatidic acid phosphatase type 2/haloperoxidase"/>
    <property type="match status" value="1"/>
</dbReference>
<dbReference type="Proteomes" id="UP000601768">
    <property type="component" value="Unassembled WGS sequence"/>
</dbReference>
<feature type="transmembrane region" description="Helical" evidence="1">
    <location>
        <begin position="207"/>
        <end position="225"/>
    </location>
</feature>
<feature type="domain" description="Phosphatidic acid phosphatase type 2/haloperoxidase" evidence="2">
    <location>
        <begin position="97"/>
        <end position="218"/>
    </location>
</feature>
<reference evidence="3" key="1">
    <citation type="journal article" date="2018" name="Int. J. Syst. Evol. Microbiol.">
        <title>Neptunicella marina gen. nov., sp. nov., isolated from surface seawater.</title>
        <authorList>
            <person name="Liu X."/>
            <person name="Lai Q."/>
            <person name="Du Y."/>
            <person name="Zhang X."/>
            <person name="Liu Z."/>
            <person name="Sun F."/>
            <person name="Shao Z."/>
        </authorList>
    </citation>
    <scope>NUCLEOTIDE SEQUENCE</scope>
    <source>
        <strain evidence="3">S27-2</strain>
    </source>
</reference>
<dbReference type="AlphaFoldDB" id="A0A8J6M3K0"/>